<accession>A0A1Z4KNH0</accession>
<dbReference type="SUPFAM" id="SSF143422">
    <property type="entry name" value="Transposase IS200-like"/>
    <property type="match status" value="1"/>
</dbReference>
<dbReference type="Proteomes" id="UP000217507">
    <property type="component" value="Chromosome"/>
</dbReference>
<dbReference type="PANTHER" id="PTHR34322">
    <property type="entry name" value="TRANSPOSASE, Y1_TNP DOMAIN-CONTAINING"/>
    <property type="match status" value="1"/>
</dbReference>
<dbReference type="AlphaFoldDB" id="A0A1Z4KNH0"/>
<evidence type="ECO:0000259" key="1">
    <source>
        <dbReference type="SMART" id="SM01321"/>
    </source>
</evidence>
<evidence type="ECO:0000313" key="2">
    <source>
        <dbReference type="EMBL" id="BAY70555.1"/>
    </source>
</evidence>
<evidence type="ECO:0000313" key="3">
    <source>
        <dbReference type="Proteomes" id="UP000217507"/>
    </source>
</evidence>
<organism evidence="2 3">
    <name type="scientific">Trichormus variabilis NIES-23</name>
    <dbReference type="NCBI Taxonomy" id="1973479"/>
    <lineage>
        <taxon>Bacteria</taxon>
        <taxon>Bacillati</taxon>
        <taxon>Cyanobacteriota</taxon>
        <taxon>Cyanophyceae</taxon>
        <taxon>Nostocales</taxon>
        <taxon>Nostocaceae</taxon>
        <taxon>Trichormus</taxon>
    </lineage>
</organism>
<gene>
    <name evidence="2" type="ORF">NIES23_33600</name>
</gene>
<reference evidence="2 3" key="1">
    <citation type="submission" date="2017-06" db="EMBL/GenBank/DDBJ databases">
        <title>Genome sequencing of cyanobaciteial culture collection at National Institute for Environmental Studies (NIES).</title>
        <authorList>
            <person name="Hirose Y."/>
            <person name="Shimura Y."/>
            <person name="Fujisawa T."/>
            <person name="Nakamura Y."/>
            <person name="Kawachi M."/>
        </authorList>
    </citation>
    <scope>NUCLEOTIDE SEQUENCE [LARGE SCALE GENOMIC DNA]</scope>
    <source>
        <strain evidence="2 3">NIES-23</strain>
    </source>
</reference>
<dbReference type="EMBL" id="AP018216">
    <property type="protein sequence ID" value="BAY70555.1"/>
    <property type="molecule type" value="Genomic_DNA"/>
</dbReference>
<dbReference type="SMART" id="SM01321">
    <property type="entry name" value="Y1_Tnp"/>
    <property type="match status" value="1"/>
</dbReference>
<protein>
    <recommendedName>
        <fullName evidence="1">Transposase IS200-like domain-containing protein</fullName>
    </recommendedName>
</protein>
<dbReference type="Gene3D" id="3.30.70.1290">
    <property type="entry name" value="Transposase IS200-like"/>
    <property type="match status" value="1"/>
</dbReference>
<dbReference type="InterPro" id="IPR036515">
    <property type="entry name" value="Transposase_17_sf"/>
</dbReference>
<dbReference type="PANTHER" id="PTHR34322:SF2">
    <property type="entry name" value="TRANSPOSASE IS200-LIKE DOMAIN-CONTAINING PROTEIN"/>
    <property type="match status" value="1"/>
</dbReference>
<proteinExistence type="predicted"/>
<feature type="domain" description="Transposase IS200-like" evidence="1">
    <location>
        <begin position="9"/>
        <end position="129"/>
    </location>
</feature>
<name>A0A1Z4KNH0_ANAVA</name>
<dbReference type="GO" id="GO:0003677">
    <property type="term" value="F:DNA binding"/>
    <property type="evidence" value="ECO:0007669"/>
    <property type="project" value="InterPro"/>
</dbReference>
<dbReference type="GO" id="GO:0006313">
    <property type="term" value="P:DNA transposition"/>
    <property type="evidence" value="ECO:0007669"/>
    <property type="project" value="InterPro"/>
</dbReference>
<dbReference type="GO" id="GO:0004803">
    <property type="term" value="F:transposase activity"/>
    <property type="evidence" value="ECO:0007669"/>
    <property type="project" value="InterPro"/>
</dbReference>
<dbReference type="InterPro" id="IPR002686">
    <property type="entry name" value="Transposase_17"/>
</dbReference>
<sequence>MSRQIRQFQPGYSYHITIRCNNREFRLTRWECRQVLLYAIKKAIDKYQFKLYGLCIMCIMSNHIHYLIEPREPQDVPKIMHWLNWYTAMCFNQMLNRTGHFWEKRYHSTEFENTDKKRALNTLRYIHANPKAAGVQQGFFYDFSNYGVHDRLGDDGITTWHPAFLSLGKTLDECAAKYRGFCKKYRPQPKPEKRHRWGNRLLAGMKPKGKGKKCSPGQLKLLWDDWEMDNEEIERVASKFVKANCYNPNPIAKDNVLQKEEPE</sequence>
<dbReference type="Pfam" id="PF01797">
    <property type="entry name" value="Y1_Tnp"/>
    <property type="match status" value="1"/>
</dbReference>